<feature type="non-terminal residue" evidence="1">
    <location>
        <position position="42"/>
    </location>
</feature>
<organism evidence="1 2">
    <name type="scientific">Racocetra persica</name>
    <dbReference type="NCBI Taxonomy" id="160502"/>
    <lineage>
        <taxon>Eukaryota</taxon>
        <taxon>Fungi</taxon>
        <taxon>Fungi incertae sedis</taxon>
        <taxon>Mucoromycota</taxon>
        <taxon>Glomeromycotina</taxon>
        <taxon>Glomeromycetes</taxon>
        <taxon>Diversisporales</taxon>
        <taxon>Gigasporaceae</taxon>
        <taxon>Racocetra</taxon>
    </lineage>
</organism>
<evidence type="ECO:0000313" key="2">
    <source>
        <dbReference type="Proteomes" id="UP000789920"/>
    </source>
</evidence>
<proteinExistence type="predicted"/>
<sequence length="42" mass="4678">RLTSLKGKKEDMDLVKSSMDKGLLLLEAIEQVLANTEEKKCA</sequence>
<reference evidence="1" key="1">
    <citation type="submission" date="2021-06" db="EMBL/GenBank/DDBJ databases">
        <authorList>
            <person name="Kallberg Y."/>
            <person name="Tangrot J."/>
            <person name="Rosling A."/>
        </authorList>
    </citation>
    <scope>NUCLEOTIDE SEQUENCE</scope>
    <source>
        <strain evidence="1">MA461A</strain>
    </source>
</reference>
<keyword evidence="2" id="KW-1185">Reference proteome</keyword>
<gene>
    <name evidence="1" type="ORF">RPERSI_LOCUS27102</name>
</gene>
<dbReference type="EMBL" id="CAJVQC010094631">
    <property type="protein sequence ID" value="CAG8827924.1"/>
    <property type="molecule type" value="Genomic_DNA"/>
</dbReference>
<evidence type="ECO:0000313" key="1">
    <source>
        <dbReference type="EMBL" id="CAG8827924.1"/>
    </source>
</evidence>
<feature type="non-terminal residue" evidence="1">
    <location>
        <position position="1"/>
    </location>
</feature>
<name>A0ACA9S8E3_9GLOM</name>
<accession>A0ACA9S8E3</accession>
<comment type="caution">
    <text evidence="1">The sequence shown here is derived from an EMBL/GenBank/DDBJ whole genome shotgun (WGS) entry which is preliminary data.</text>
</comment>
<protein>
    <submittedName>
        <fullName evidence="1">1550_t:CDS:1</fullName>
    </submittedName>
</protein>
<dbReference type="Proteomes" id="UP000789920">
    <property type="component" value="Unassembled WGS sequence"/>
</dbReference>